<proteinExistence type="inferred from homology"/>
<dbReference type="EMBL" id="HBGY01010861">
    <property type="protein sequence ID" value="CAD9569399.1"/>
    <property type="molecule type" value="Transcribed_RNA"/>
</dbReference>
<dbReference type="PANTHER" id="PTHR13048">
    <property type="entry name" value="TRAFFICKING PROTEIN PARTICLE COMPLEX SUBUNIT 3"/>
    <property type="match status" value="1"/>
</dbReference>
<keyword evidence="5" id="KW-0256">Endoplasmic reticulum</keyword>
<dbReference type="GO" id="GO:0030008">
    <property type="term" value="C:TRAPP complex"/>
    <property type="evidence" value="ECO:0007669"/>
    <property type="project" value="InterPro"/>
</dbReference>
<evidence type="ECO:0000256" key="2">
    <source>
        <dbReference type="ARBA" id="ARBA00004240"/>
    </source>
</evidence>
<evidence type="ECO:0000256" key="4">
    <source>
        <dbReference type="ARBA" id="ARBA00022448"/>
    </source>
</evidence>
<evidence type="ECO:0000256" key="7">
    <source>
        <dbReference type="ARBA" id="ARBA00023034"/>
    </source>
</evidence>
<keyword evidence="4" id="KW-0813">Transport</keyword>
<dbReference type="AlphaFoldDB" id="A0A7S2K8C0"/>
<reference evidence="8" key="1">
    <citation type="submission" date="2021-01" db="EMBL/GenBank/DDBJ databases">
        <authorList>
            <person name="Corre E."/>
            <person name="Pelletier E."/>
            <person name="Niang G."/>
            <person name="Scheremetjew M."/>
            <person name="Finn R."/>
            <person name="Kale V."/>
            <person name="Holt S."/>
            <person name="Cochrane G."/>
            <person name="Meng A."/>
            <person name="Brown T."/>
            <person name="Cohen L."/>
        </authorList>
    </citation>
    <scope>NUCLEOTIDE SEQUENCE</scope>
    <source>
        <strain evidence="8">B650</strain>
    </source>
</reference>
<dbReference type="GO" id="GO:0005783">
    <property type="term" value="C:endoplasmic reticulum"/>
    <property type="evidence" value="ECO:0007669"/>
    <property type="project" value="UniProtKB-SubCell"/>
</dbReference>
<evidence type="ECO:0000313" key="8">
    <source>
        <dbReference type="EMBL" id="CAD9569399.1"/>
    </source>
</evidence>
<organism evidence="8">
    <name type="scientific">Leptocylindrus danicus</name>
    <dbReference type="NCBI Taxonomy" id="163516"/>
    <lineage>
        <taxon>Eukaryota</taxon>
        <taxon>Sar</taxon>
        <taxon>Stramenopiles</taxon>
        <taxon>Ochrophyta</taxon>
        <taxon>Bacillariophyta</taxon>
        <taxon>Coscinodiscophyceae</taxon>
        <taxon>Chaetocerotophycidae</taxon>
        <taxon>Leptocylindrales</taxon>
        <taxon>Leptocylindraceae</taxon>
        <taxon>Leptocylindrus</taxon>
    </lineage>
</organism>
<accession>A0A7S2K8C0</accession>
<protein>
    <recommendedName>
        <fullName evidence="9">Trafficking protein particle complex subunit</fullName>
    </recommendedName>
</protein>
<evidence type="ECO:0000256" key="3">
    <source>
        <dbReference type="ARBA" id="ARBA00006218"/>
    </source>
</evidence>
<dbReference type="GO" id="GO:0005794">
    <property type="term" value="C:Golgi apparatus"/>
    <property type="evidence" value="ECO:0007669"/>
    <property type="project" value="UniProtKB-SubCell"/>
</dbReference>
<evidence type="ECO:0000256" key="5">
    <source>
        <dbReference type="ARBA" id="ARBA00022824"/>
    </source>
</evidence>
<comment type="similarity">
    <text evidence="3">Belongs to the TRAPP small subunits family. BET3 subfamily.</text>
</comment>
<name>A0A7S2K8C0_9STRA</name>
<gene>
    <name evidence="8" type="ORF">LDAN0321_LOCUS6861</name>
</gene>
<keyword evidence="6" id="KW-0931">ER-Golgi transport</keyword>
<comment type="subcellular location">
    <subcellularLocation>
        <location evidence="2">Endoplasmic reticulum</location>
    </subcellularLocation>
    <subcellularLocation>
        <location evidence="1">Golgi apparatus</location>
        <location evidence="1">cis-Golgi network</location>
    </subcellularLocation>
</comment>
<dbReference type="InterPro" id="IPR007194">
    <property type="entry name" value="TRAPP_component"/>
</dbReference>
<dbReference type="CDD" id="cd14942">
    <property type="entry name" value="TRAPPC3_bet3"/>
    <property type="match status" value="1"/>
</dbReference>
<dbReference type="Gene3D" id="3.30.1380.20">
    <property type="entry name" value="Trafficking protein particle complex subunit 3"/>
    <property type="match status" value="2"/>
</dbReference>
<evidence type="ECO:0000256" key="6">
    <source>
        <dbReference type="ARBA" id="ARBA00022892"/>
    </source>
</evidence>
<dbReference type="GO" id="GO:0048193">
    <property type="term" value="P:Golgi vesicle transport"/>
    <property type="evidence" value="ECO:0007669"/>
    <property type="project" value="InterPro"/>
</dbReference>
<evidence type="ECO:0008006" key="9">
    <source>
        <dbReference type="Google" id="ProtNLM"/>
    </source>
</evidence>
<dbReference type="Pfam" id="PF04051">
    <property type="entry name" value="TRAPP"/>
    <property type="match status" value="1"/>
</dbReference>
<sequence>MSNKTLANFASATTTGQTLWSKMPKANAELFALTYGSLVTEIIRDLGEDNTAEINAQLDKIGYSIGVRCVDEYLARLDAALPSNFNMGTSGSASASHVNHHGKMDIDDLNTIGNMDSGSAHHSSSTSFGALPACSNLRDTAESIAKIGFKMFLGVSCDVANYSADSRSFSLYLHDDPLATFVELPEASSSDVERIRYSNVYCGVIRGALEQVNLKVECTYVRDILRGDEANEIRVELKEVLTDGAGEDYKEE</sequence>
<evidence type="ECO:0000256" key="1">
    <source>
        <dbReference type="ARBA" id="ARBA00004222"/>
    </source>
</evidence>
<dbReference type="InterPro" id="IPR016721">
    <property type="entry name" value="Bet3"/>
</dbReference>
<dbReference type="InterPro" id="IPR024096">
    <property type="entry name" value="NO_sig/Golgi_transp_ligand-bd"/>
</dbReference>
<keyword evidence="7" id="KW-0333">Golgi apparatus</keyword>
<dbReference type="SUPFAM" id="SSF111126">
    <property type="entry name" value="Ligand-binding domain in the NO signalling and Golgi transport"/>
    <property type="match status" value="1"/>
</dbReference>